<dbReference type="Proteomes" id="UP000322362">
    <property type="component" value="Unassembled WGS sequence"/>
</dbReference>
<dbReference type="Gene3D" id="3.40.50.1240">
    <property type="entry name" value="Phosphoglycerate mutase-like"/>
    <property type="match status" value="1"/>
</dbReference>
<dbReference type="Pfam" id="PF00300">
    <property type="entry name" value="His_Phos_1"/>
    <property type="match status" value="1"/>
</dbReference>
<dbReference type="InterPro" id="IPR050275">
    <property type="entry name" value="PGM_Phosphatase"/>
</dbReference>
<evidence type="ECO:0000256" key="2">
    <source>
        <dbReference type="PIRSR" id="PIRSR613078-2"/>
    </source>
</evidence>
<comment type="caution">
    <text evidence="3">The sequence shown here is derived from an EMBL/GenBank/DDBJ whole genome shotgun (WGS) entry which is preliminary data.</text>
</comment>
<dbReference type="PANTHER" id="PTHR48100">
    <property type="entry name" value="BROAD-SPECIFICITY PHOSPHATASE YOR283W-RELATED"/>
    <property type="match status" value="1"/>
</dbReference>
<gene>
    <name evidence="3" type="ORF">FXV77_16425</name>
</gene>
<dbReference type="EMBL" id="VTAV01000013">
    <property type="protein sequence ID" value="TYR34201.1"/>
    <property type="molecule type" value="Genomic_DNA"/>
</dbReference>
<evidence type="ECO:0000313" key="3">
    <source>
        <dbReference type="EMBL" id="TYR34201.1"/>
    </source>
</evidence>
<feature type="binding site" evidence="2">
    <location>
        <position position="59"/>
    </location>
    <ligand>
        <name>substrate</name>
    </ligand>
</feature>
<evidence type="ECO:0000313" key="4">
    <source>
        <dbReference type="Proteomes" id="UP000322362"/>
    </source>
</evidence>
<dbReference type="CDD" id="cd07067">
    <property type="entry name" value="HP_PGM_like"/>
    <property type="match status" value="1"/>
</dbReference>
<dbReference type="PROSITE" id="PS00175">
    <property type="entry name" value="PG_MUTASE"/>
    <property type="match status" value="1"/>
</dbReference>
<keyword evidence="4" id="KW-1185">Reference proteome</keyword>
<dbReference type="PANTHER" id="PTHR48100:SF59">
    <property type="entry name" value="ADENOSYLCOBALAMIN_ALPHA-RIBAZOLE PHOSPHATASE"/>
    <property type="match status" value="1"/>
</dbReference>
<dbReference type="GO" id="GO:0005737">
    <property type="term" value="C:cytoplasm"/>
    <property type="evidence" value="ECO:0007669"/>
    <property type="project" value="TreeGrafter"/>
</dbReference>
<reference evidence="3 4" key="1">
    <citation type="submission" date="2019-08" db="EMBL/GenBank/DDBJ databases">
        <title>Phlebobacter frassis gen. nov. sp. nov., a new member of family Sphingobacteriaceae isolated from sand fly rearing media.</title>
        <authorList>
            <person name="Kakumanu M.L."/>
            <person name="Marayati B.F."/>
            <person name="Wada-Katsumata A."/>
            <person name="Wasserberg G."/>
            <person name="Schal C."/>
            <person name="Apperson C.S."/>
            <person name="Ponnusamy L."/>
        </authorList>
    </citation>
    <scope>NUCLEOTIDE SEQUENCE [LARGE SCALE GENOMIC DNA]</scope>
    <source>
        <strain evidence="3 4">SSI9</strain>
    </source>
</reference>
<dbReference type="GO" id="GO:0016791">
    <property type="term" value="F:phosphatase activity"/>
    <property type="evidence" value="ECO:0007669"/>
    <property type="project" value="TreeGrafter"/>
</dbReference>
<protein>
    <submittedName>
        <fullName evidence="3">Histidine phosphatase family protein</fullName>
    </submittedName>
</protein>
<dbReference type="AlphaFoldDB" id="A0A5D4GZH8"/>
<evidence type="ECO:0000256" key="1">
    <source>
        <dbReference type="PIRSR" id="PIRSR613078-1"/>
    </source>
</evidence>
<dbReference type="RefSeq" id="WP_148920327.1">
    <property type="nucleotide sequence ID" value="NZ_VTAV01000013.1"/>
</dbReference>
<name>A0A5D4GZH8_9SPHI</name>
<dbReference type="PIRSF" id="PIRSF000709">
    <property type="entry name" value="6PFK_2-Ptase"/>
    <property type="match status" value="1"/>
</dbReference>
<dbReference type="InterPro" id="IPR001345">
    <property type="entry name" value="PG/BPGM_mutase_AS"/>
</dbReference>
<dbReference type="InterPro" id="IPR013078">
    <property type="entry name" value="His_Pase_superF_clade-1"/>
</dbReference>
<dbReference type="SUPFAM" id="SSF53254">
    <property type="entry name" value="Phosphoglycerate mutase-like"/>
    <property type="match status" value="1"/>
</dbReference>
<sequence>MVTICLLRHGETLFNADGNRYCGRTDIQLTEKGVSQAKRMYELLEEYRFDAVYSSPLQRARKTAEIASGNTKKVWVDDRLIEVDFGEWEGLRPEEFQTKDPESWENWLAAPERFPAGRTGETAMQVVSRLQSFYNELIEKYSGKTVLVVGHNGVNRLFLASQLGMPLKNYRRLVQENSALTLLTLTPHHGCQLLKLNT</sequence>
<feature type="binding site" evidence="2">
    <location>
        <begin position="8"/>
        <end position="15"/>
    </location>
    <ligand>
        <name>substrate</name>
    </ligand>
</feature>
<feature type="active site" description="Tele-phosphohistidine intermediate" evidence="1">
    <location>
        <position position="9"/>
    </location>
</feature>
<dbReference type="SMART" id="SM00855">
    <property type="entry name" value="PGAM"/>
    <property type="match status" value="1"/>
</dbReference>
<proteinExistence type="predicted"/>
<dbReference type="InterPro" id="IPR029033">
    <property type="entry name" value="His_PPase_superfam"/>
</dbReference>
<feature type="active site" description="Proton donor/acceptor" evidence="1">
    <location>
        <position position="82"/>
    </location>
</feature>
<accession>A0A5D4GZH8</accession>
<organism evidence="3 4">
    <name type="scientific">Sphingobacterium phlebotomi</name>
    <dbReference type="NCBI Taxonomy" id="2605433"/>
    <lineage>
        <taxon>Bacteria</taxon>
        <taxon>Pseudomonadati</taxon>
        <taxon>Bacteroidota</taxon>
        <taxon>Sphingobacteriia</taxon>
        <taxon>Sphingobacteriales</taxon>
        <taxon>Sphingobacteriaceae</taxon>
        <taxon>Sphingobacterium</taxon>
    </lineage>
</organism>